<protein>
    <submittedName>
        <fullName evidence="2">OLC1v1000240C1</fullName>
    </submittedName>
</protein>
<dbReference type="EMBL" id="OX459121">
    <property type="protein sequence ID" value="CAI9102047.1"/>
    <property type="molecule type" value="Genomic_DNA"/>
</dbReference>
<keyword evidence="3" id="KW-1185">Reference proteome</keyword>
<reference evidence="2" key="1">
    <citation type="submission" date="2023-03" db="EMBL/GenBank/DDBJ databases">
        <authorList>
            <person name="Julca I."/>
        </authorList>
    </citation>
    <scope>NUCLEOTIDE SEQUENCE</scope>
</reference>
<dbReference type="AlphaFoldDB" id="A0AAV1D5D9"/>
<gene>
    <name evidence="2" type="ORF">OLC1_LOCUS11479</name>
</gene>
<feature type="region of interest" description="Disordered" evidence="1">
    <location>
        <begin position="282"/>
        <end position="336"/>
    </location>
</feature>
<proteinExistence type="predicted"/>
<dbReference type="PANTHER" id="PTHR48190">
    <property type="entry name" value="PROGRAMMED CELL DEATH PROTEIN 7"/>
    <property type="match status" value="1"/>
</dbReference>
<dbReference type="PANTHER" id="PTHR48190:SF2">
    <property type="entry name" value="PROGRAMMED CELL DEATH PROTEIN 7"/>
    <property type="match status" value="1"/>
</dbReference>
<sequence length="403" mass="45955">MNPTPPGTFTPAMMTPPPPWAPLVPPLPPPSSAFWNTSNIRESLKNLYDTFNLAKALEKELEMLTMVKNGEGSAESDCSVDKFKGWMMENRIDLESHELLAVDAANAIMSKLRVQLEPFRIAADENSPWEEKSAVAKMSNKLHKYKRNKLWRKRKRKQIAEKLAKERDQFDQRNKEADEWRANEIAKEIAKGKVEKMKQIAKLKAREDKKKLESDLEVMLIVEKLQELRSIRIEKLKKQGRFLPEEDDKFLERVKAAVEEEERLAVAAADTDAAKDAIATAEETRTSTQIHGNESGESHPVETSKSVRENEGREGPSAVNDNDSRQEGAVGQSSSREYDYNANLPMEFYHYYYGGQTDMGTLIEVRRTWDTYIRPGGSRIPGHWVQPPPPSNEIWASYLVKPK</sequence>
<evidence type="ECO:0000313" key="3">
    <source>
        <dbReference type="Proteomes" id="UP001161247"/>
    </source>
</evidence>
<accession>A0AAV1D5D9</accession>
<dbReference type="InterPro" id="IPR031974">
    <property type="entry name" value="PDCD7"/>
</dbReference>
<name>A0AAV1D5D9_OLDCO</name>
<dbReference type="GO" id="GO:0005689">
    <property type="term" value="C:U12-type spliceosomal complex"/>
    <property type="evidence" value="ECO:0007669"/>
    <property type="project" value="TreeGrafter"/>
</dbReference>
<feature type="compositionally biased region" description="Basic and acidic residues" evidence="1">
    <location>
        <begin position="294"/>
        <end position="314"/>
    </location>
</feature>
<evidence type="ECO:0000256" key="1">
    <source>
        <dbReference type="SAM" id="MobiDB-lite"/>
    </source>
</evidence>
<evidence type="ECO:0000313" key="2">
    <source>
        <dbReference type="EMBL" id="CAI9102047.1"/>
    </source>
</evidence>
<dbReference type="Pfam" id="PF16021">
    <property type="entry name" value="PDCD7"/>
    <property type="match status" value="1"/>
</dbReference>
<dbReference type="Proteomes" id="UP001161247">
    <property type="component" value="Chromosome 4"/>
</dbReference>
<dbReference type="InterPro" id="IPR052831">
    <property type="entry name" value="Apoptosis_promoter"/>
</dbReference>
<organism evidence="2 3">
    <name type="scientific">Oldenlandia corymbosa var. corymbosa</name>
    <dbReference type="NCBI Taxonomy" id="529605"/>
    <lineage>
        <taxon>Eukaryota</taxon>
        <taxon>Viridiplantae</taxon>
        <taxon>Streptophyta</taxon>
        <taxon>Embryophyta</taxon>
        <taxon>Tracheophyta</taxon>
        <taxon>Spermatophyta</taxon>
        <taxon>Magnoliopsida</taxon>
        <taxon>eudicotyledons</taxon>
        <taxon>Gunneridae</taxon>
        <taxon>Pentapetalae</taxon>
        <taxon>asterids</taxon>
        <taxon>lamiids</taxon>
        <taxon>Gentianales</taxon>
        <taxon>Rubiaceae</taxon>
        <taxon>Rubioideae</taxon>
        <taxon>Spermacoceae</taxon>
        <taxon>Hedyotis-Oldenlandia complex</taxon>
        <taxon>Oldenlandia</taxon>
    </lineage>
</organism>